<dbReference type="KEGG" id="lvs:LOKVESSMR4R_01051"/>
<keyword evidence="2" id="KW-0808">Transferase</keyword>
<organism evidence="2 3">
    <name type="scientific">Yoonia vestfoldensis</name>
    <dbReference type="NCBI Taxonomy" id="245188"/>
    <lineage>
        <taxon>Bacteria</taxon>
        <taxon>Pseudomonadati</taxon>
        <taxon>Pseudomonadota</taxon>
        <taxon>Alphaproteobacteria</taxon>
        <taxon>Rhodobacterales</taxon>
        <taxon>Paracoccaceae</taxon>
        <taxon>Yoonia</taxon>
    </lineage>
</organism>
<dbReference type="EMBL" id="CP021431">
    <property type="protein sequence ID" value="ARU00380.1"/>
    <property type="molecule type" value="Genomic_DNA"/>
</dbReference>
<reference evidence="2 3" key="1">
    <citation type="submission" date="2017-05" db="EMBL/GenBank/DDBJ databases">
        <title>Genome Sequence of Loktanella vestfoldensis Strain SMR4r Isolated from a Culture of the Diatom Skeletonema marinoi.</title>
        <authorList>
            <person name="Topel M."/>
            <person name="Pinder M.I.M."/>
            <person name="Johansson O.N."/>
            <person name="Kourtchenko O."/>
            <person name="Godhe A."/>
            <person name="Clarke A.K."/>
        </authorList>
    </citation>
    <scope>NUCLEOTIDE SEQUENCE [LARGE SCALE GENOMIC DNA]</scope>
    <source>
        <strain evidence="2 3">SMR4r</strain>
    </source>
</reference>
<dbReference type="RefSeq" id="WP_087206608.1">
    <property type="nucleotide sequence ID" value="NZ_CP021431.1"/>
</dbReference>
<dbReference type="EC" id="2.-.-.-" evidence="2"/>
<dbReference type="AlphaFoldDB" id="A0A1Y0EAG1"/>
<keyword evidence="3" id="KW-1185">Reference proteome</keyword>
<protein>
    <submittedName>
        <fullName evidence="2">Lipooligosaccharide biosynthesis protein lex-1</fullName>
        <ecNumber evidence="2">2.-.-.-</ecNumber>
    </submittedName>
</protein>
<dbReference type="Pfam" id="PF01755">
    <property type="entry name" value="Glyco_transf_25"/>
    <property type="match status" value="1"/>
</dbReference>
<sequence length="288" mass="32235">MPDVFIVYINLDRATVRNAFMQDMFAARGIEARRISAIDGALLSDAESKAVAHPRPGLQHLAKAEIGCFLSHRKAWAEIAASPFDWGCVFEDDMLLAEDSAAFLASTTWIPRKAHLVKLETLPLQRLALGQGQSIPQRGRSLAKVHSMSYGTGGYLIRRDVAARLLARTQSFSIPVDQAMFDPAYVVLSRLNIYQLCPAICIQQKNAPDIAFMPDEAELSMIEDGRSEMRLSAPEKYAGWSKIKREILRIRRQVTELFFRIGPKSQRRRMSQVSFAHLAGDSFTHGSK</sequence>
<gene>
    <name evidence="2" type="primary">lex1</name>
    <name evidence="2" type="ORF">LOKVESSMR4R_01051</name>
</gene>
<evidence type="ECO:0000313" key="2">
    <source>
        <dbReference type="EMBL" id="ARU00380.1"/>
    </source>
</evidence>
<proteinExistence type="predicted"/>
<dbReference type="InterPro" id="IPR002654">
    <property type="entry name" value="Glyco_trans_25"/>
</dbReference>
<feature type="domain" description="Glycosyl transferase family 25" evidence="1">
    <location>
        <begin position="9"/>
        <end position="180"/>
    </location>
</feature>
<dbReference type="GO" id="GO:0016740">
    <property type="term" value="F:transferase activity"/>
    <property type="evidence" value="ECO:0007669"/>
    <property type="project" value="UniProtKB-KW"/>
</dbReference>
<dbReference type="Proteomes" id="UP000195273">
    <property type="component" value="Chromosome"/>
</dbReference>
<name>A0A1Y0EAG1_9RHOB</name>
<evidence type="ECO:0000313" key="3">
    <source>
        <dbReference type="Proteomes" id="UP000195273"/>
    </source>
</evidence>
<dbReference type="CDD" id="cd06532">
    <property type="entry name" value="Glyco_transf_25"/>
    <property type="match status" value="1"/>
</dbReference>
<evidence type="ECO:0000259" key="1">
    <source>
        <dbReference type="Pfam" id="PF01755"/>
    </source>
</evidence>
<accession>A0A1Y0EAG1</accession>